<protein>
    <submittedName>
        <fullName evidence="1">Uncharacterized protein</fullName>
    </submittedName>
</protein>
<evidence type="ECO:0000313" key="1">
    <source>
        <dbReference type="EMBL" id="EIJ42391.1"/>
    </source>
</evidence>
<dbReference type="HOGENOM" id="CLU_1003496_0_0_6"/>
<dbReference type="STRING" id="395493.BegalDRAFT_1507"/>
<dbReference type="AlphaFoldDB" id="I3CFJ8"/>
<keyword evidence="2" id="KW-1185">Reference proteome</keyword>
<reference evidence="1 2" key="1">
    <citation type="submission" date="2011-11" db="EMBL/GenBank/DDBJ databases">
        <title>Improved High-Quality Draft sequence of Beggiatoa alba B18lD.</title>
        <authorList>
            <consortium name="US DOE Joint Genome Institute"/>
            <person name="Lucas S."/>
            <person name="Han J."/>
            <person name="Lapidus A."/>
            <person name="Cheng J.-F."/>
            <person name="Goodwin L."/>
            <person name="Pitluck S."/>
            <person name="Peters L."/>
            <person name="Mikhailova N."/>
            <person name="Held B."/>
            <person name="Detter J.C."/>
            <person name="Han C."/>
            <person name="Tapia R."/>
            <person name="Land M."/>
            <person name="Hauser L."/>
            <person name="Kyrpides N."/>
            <person name="Ivanova N."/>
            <person name="Pagani I."/>
            <person name="Samuel K."/>
            <person name="Teske A."/>
            <person name="Mueller J."/>
            <person name="Woyke T."/>
        </authorList>
    </citation>
    <scope>NUCLEOTIDE SEQUENCE [LARGE SCALE GENOMIC DNA]</scope>
    <source>
        <strain evidence="1 2">B18LD</strain>
    </source>
</reference>
<organism evidence="1 2">
    <name type="scientific">Beggiatoa alba B18LD</name>
    <dbReference type="NCBI Taxonomy" id="395493"/>
    <lineage>
        <taxon>Bacteria</taxon>
        <taxon>Pseudomonadati</taxon>
        <taxon>Pseudomonadota</taxon>
        <taxon>Gammaproteobacteria</taxon>
        <taxon>Thiotrichales</taxon>
        <taxon>Thiotrichaceae</taxon>
        <taxon>Beggiatoa</taxon>
    </lineage>
</organism>
<name>I3CFJ8_9GAMM</name>
<evidence type="ECO:0000313" key="2">
    <source>
        <dbReference type="Proteomes" id="UP000005744"/>
    </source>
</evidence>
<proteinExistence type="predicted"/>
<accession>I3CFJ8</accession>
<dbReference type="EMBL" id="JH600070">
    <property type="protein sequence ID" value="EIJ42391.1"/>
    <property type="molecule type" value="Genomic_DNA"/>
</dbReference>
<sequence length="277" mass="31803">MVLNMTNLLLTTLVFTFLLPPKIEQPIDMPLWKAVVYANVIVIGKVTSLSESDNSFTADFQITSILKGSSIKDDRKVTFYIEKHKSLLKNCLKQDCMVFLDDSHDSNWIFLLDWSKAIINISKETAFTQMVKQEILQQVTDVKKVHDYLNRNSLNEELTVKQFLVDIFDKEKVHKACDQLQTRDVSIAPALIKYMDDRRVLPYPGLALNSPHVFDDGSVEGITHYSPDLVIDLLDTMLGVITGAGSELYNEGTEEIRKERVFFWHVWLCHKQPVFCE</sequence>
<gene>
    <name evidence="1" type="ORF">BegalDRAFT_1507</name>
</gene>
<dbReference type="Proteomes" id="UP000005744">
    <property type="component" value="Unassembled WGS sequence"/>
</dbReference>